<keyword evidence="2 6" id="KW-0812">Transmembrane</keyword>
<dbReference type="Proteomes" id="UP000535511">
    <property type="component" value="Unassembled WGS sequence"/>
</dbReference>
<dbReference type="Pfam" id="PF14378">
    <property type="entry name" value="PAP2_3"/>
    <property type="match status" value="1"/>
</dbReference>
<organism evidence="8 9">
    <name type="scientific">Nocardioides panaciterrulae</name>
    <dbReference type="NCBI Taxonomy" id="661492"/>
    <lineage>
        <taxon>Bacteria</taxon>
        <taxon>Bacillati</taxon>
        <taxon>Actinomycetota</taxon>
        <taxon>Actinomycetes</taxon>
        <taxon>Propionibacteriales</taxon>
        <taxon>Nocardioidaceae</taxon>
        <taxon>Nocardioides</taxon>
    </lineage>
</organism>
<keyword evidence="3 6" id="KW-1133">Transmembrane helix</keyword>
<feature type="transmembrane region" description="Helical" evidence="6">
    <location>
        <begin position="115"/>
        <end position="133"/>
    </location>
</feature>
<accession>A0A7Y9E342</accession>
<protein>
    <recommendedName>
        <fullName evidence="7">Inositolphosphotransferase Aur1/Ipt1 domain-containing protein</fullName>
    </recommendedName>
</protein>
<feature type="transmembrane region" description="Helical" evidence="6">
    <location>
        <begin position="220"/>
        <end position="238"/>
    </location>
</feature>
<feature type="transmembrane region" description="Helical" evidence="6">
    <location>
        <begin position="85"/>
        <end position="103"/>
    </location>
</feature>
<gene>
    <name evidence="8" type="ORF">BJZ21_000138</name>
</gene>
<feature type="transmembrane region" description="Helical" evidence="6">
    <location>
        <begin position="193"/>
        <end position="214"/>
    </location>
</feature>
<evidence type="ECO:0000313" key="8">
    <source>
        <dbReference type="EMBL" id="NYD40055.1"/>
    </source>
</evidence>
<sequence>MALLPLCWRFTGRARPRLVGELAIVAALLVFYGRVRSLAAVRPSEAVAHGRAILDAEGAVSLRVEGAVNGWLTGQGLVRMLAVDYYQFLHLSVAMGVLAFCYVRRPALYRPARNALVLTNVVALLVFALYPAAPPRLLPGAGFVDSVARAGFGTTHGPIPADQYGALPSLHLAWATWVAVVGVAMVRRWWVRALLVAHPLLTAVVVVVTANHYVVDVGSGMLLGLVATWAVGLLTPGATRSARGAPKEAAPAAARPALAGAPVGAPAGVRASPAGGPGPGNRSSPT</sequence>
<proteinExistence type="predicted"/>
<keyword evidence="9" id="KW-1185">Reference proteome</keyword>
<evidence type="ECO:0000313" key="9">
    <source>
        <dbReference type="Proteomes" id="UP000535511"/>
    </source>
</evidence>
<comment type="subcellular location">
    <subcellularLocation>
        <location evidence="1">Membrane</location>
        <topology evidence="1">Multi-pass membrane protein</topology>
    </subcellularLocation>
</comment>
<dbReference type="PANTHER" id="PTHR31310">
    <property type="match status" value="1"/>
</dbReference>
<evidence type="ECO:0000259" key="7">
    <source>
        <dbReference type="Pfam" id="PF14378"/>
    </source>
</evidence>
<dbReference type="InterPro" id="IPR052185">
    <property type="entry name" value="IPC_Synthase-Related"/>
</dbReference>
<dbReference type="EMBL" id="JACCBG010000001">
    <property type="protein sequence ID" value="NYD40055.1"/>
    <property type="molecule type" value="Genomic_DNA"/>
</dbReference>
<dbReference type="InterPro" id="IPR026841">
    <property type="entry name" value="Aur1/Ipt1"/>
</dbReference>
<evidence type="ECO:0000256" key="2">
    <source>
        <dbReference type="ARBA" id="ARBA00022692"/>
    </source>
</evidence>
<feature type="region of interest" description="Disordered" evidence="5">
    <location>
        <begin position="264"/>
        <end position="286"/>
    </location>
</feature>
<feature type="transmembrane region" description="Helical" evidence="6">
    <location>
        <begin position="166"/>
        <end position="186"/>
    </location>
</feature>
<feature type="compositionally biased region" description="Low complexity" evidence="5">
    <location>
        <begin position="264"/>
        <end position="274"/>
    </location>
</feature>
<dbReference type="GO" id="GO:0016020">
    <property type="term" value="C:membrane"/>
    <property type="evidence" value="ECO:0007669"/>
    <property type="project" value="UniProtKB-SubCell"/>
</dbReference>
<evidence type="ECO:0000256" key="1">
    <source>
        <dbReference type="ARBA" id="ARBA00004141"/>
    </source>
</evidence>
<dbReference type="CDD" id="cd03386">
    <property type="entry name" value="PAP2_Aur1_like"/>
    <property type="match status" value="1"/>
</dbReference>
<dbReference type="RefSeq" id="WP_179661991.1">
    <property type="nucleotide sequence ID" value="NZ_JACCBG010000001.1"/>
</dbReference>
<comment type="caution">
    <text evidence="8">The sequence shown here is derived from an EMBL/GenBank/DDBJ whole genome shotgun (WGS) entry which is preliminary data.</text>
</comment>
<feature type="domain" description="Inositolphosphotransferase Aur1/Ipt1" evidence="7">
    <location>
        <begin position="52"/>
        <end position="229"/>
    </location>
</feature>
<evidence type="ECO:0000256" key="3">
    <source>
        <dbReference type="ARBA" id="ARBA00022989"/>
    </source>
</evidence>
<evidence type="ECO:0000256" key="5">
    <source>
        <dbReference type="SAM" id="MobiDB-lite"/>
    </source>
</evidence>
<name>A0A7Y9E342_9ACTN</name>
<reference evidence="8 9" key="1">
    <citation type="submission" date="2020-07" db="EMBL/GenBank/DDBJ databases">
        <title>Sequencing the genomes of 1000 actinobacteria strains.</title>
        <authorList>
            <person name="Klenk H.-P."/>
        </authorList>
    </citation>
    <scope>NUCLEOTIDE SEQUENCE [LARGE SCALE GENOMIC DNA]</scope>
    <source>
        <strain evidence="8 9">DSM 21350</strain>
    </source>
</reference>
<evidence type="ECO:0000256" key="4">
    <source>
        <dbReference type="ARBA" id="ARBA00023136"/>
    </source>
</evidence>
<dbReference type="PANTHER" id="PTHR31310:SF7">
    <property type="entry name" value="PA-PHOSPHATASE RELATED-FAMILY PROTEIN DDB_G0268928"/>
    <property type="match status" value="1"/>
</dbReference>
<evidence type="ECO:0000256" key="6">
    <source>
        <dbReference type="SAM" id="Phobius"/>
    </source>
</evidence>
<keyword evidence="4 6" id="KW-0472">Membrane</keyword>
<dbReference type="AlphaFoldDB" id="A0A7Y9E342"/>